<dbReference type="SUPFAM" id="SSF81383">
    <property type="entry name" value="F-box domain"/>
    <property type="match status" value="1"/>
</dbReference>
<dbReference type="EMBL" id="MU006783">
    <property type="protein sequence ID" value="KAF2641046.1"/>
    <property type="molecule type" value="Genomic_DNA"/>
</dbReference>
<accession>A0A6A6RZP8</accession>
<evidence type="ECO:0000259" key="1">
    <source>
        <dbReference type="PROSITE" id="PS50181"/>
    </source>
</evidence>
<name>A0A6A6RZP8_9PLEO</name>
<dbReference type="InterPro" id="IPR036047">
    <property type="entry name" value="F-box-like_dom_sf"/>
</dbReference>
<dbReference type="SMART" id="SM00256">
    <property type="entry name" value="FBOX"/>
    <property type="match status" value="1"/>
</dbReference>
<sequence>MTELLDLCYDVLIRILEEVDPEDLAACSQTSWSFNNFIKKNSPLYKAHYLRNFDDPRRNSPDAEPEWISEVQKLIRCQKILNSGNLDLKRENFTFVNTTVSSLLFTASENDYDGKSLNTIALGKYFDIPGNLDAFLYKSTLYSRSSTSYSKAASTEEERQLSAKNHVLYGIPTTIPGRRALTRHPYARSRVYDLRWYTDANGWGPYQQDGNMTVDWEMIEAIMVVLGYNSGLCCRRFLTRFRPPWSDPFEGVVRNHSVMQELPEWRPELLKQIAIPVADRDPYGVEGVWSRVVCFLDYNDLYQFNFSSAATRVPINEPREPLRTEEAIRHILMSLHVTKIEPAGDEANDDPSMPIVYFTGTSRAVDAQWDPNANSKLKGNVRMTKEGEVRWTTTSIFYGEERWRSEGVQVGGIGSRRGVIGTWFDKDFDPHGPAGPTAFWKVAGNTFGILDEDGSDMEEITFD</sequence>
<evidence type="ECO:0000313" key="3">
    <source>
        <dbReference type="Proteomes" id="UP000799753"/>
    </source>
</evidence>
<dbReference type="PROSITE" id="PS50181">
    <property type="entry name" value="FBOX"/>
    <property type="match status" value="1"/>
</dbReference>
<dbReference type="OrthoDB" id="3226064at2759"/>
<gene>
    <name evidence="2" type="ORF">P280DRAFT_468719</name>
</gene>
<dbReference type="AlphaFoldDB" id="A0A6A6RZP8"/>
<proteinExistence type="predicted"/>
<protein>
    <recommendedName>
        <fullName evidence="1">F-box domain-containing protein</fullName>
    </recommendedName>
</protein>
<dbReference type="Proteomes" id="UP000799753">
    <property type="component" value="Unassembled WGS sequence"/>
</dbReference>
<dbReference type="Pfam" id="PF00646">
    <property type="entry name" value="F-box"/>
    <property type="match status" value="1"/>
</dbReference>
<feature type="domain" description="F-box" evidence="1">
    <location>
        <begin position="1"/>
        <end position="48"/>
    </location>
</feature>
<reference evidence="2" key="1">
    <citation type="journal article" date="2020" name="Stud. Mycol.">
        <title>101 Dothideomycetes genomes: a test case for predicting lifestyles and emergence of pathogens.</title>
        <authorList>
            <person name="Haridas S."/>
            <person name="Albert R."/>
            <person name="Binder M."/>
            <person name="Bloem J."/>
            <person name="Labutti K."/>
            <person name="Salamov A."/>
            <person name="Andreopoulos B."/>
            <person name="Baker S."/>
            <person name="Barry K."/>
            <person name="Bills G."/>
            <person name="Bluhm B."/>
            <person name="Cannon C."/>
            <person name="Castanera R."/>
            <person name="Culley D."/>
            <person name="Daum C."/>
            <person name="Ezra D."/>
            <person name="Gonzalez J."/>
            <person name="Henrissat B."/>
            <person name="Kuo A."/>
            <person name="Liang C."/>
            <person name="Lipzen A."/>
            <person name="Lutzoni F."/>
            <person name="Magnuson J."/>
            <person name="Mondo S."/>
            <person name="Nolan M."/>
            <person name="Ohm R."/>
            <person name="Pangilinan J."/>
            <person name="Park H.-J."/>
            <person name="Ramirez L."/>
            <person name="Alfaro M."/>
            <person name="Sun H."/>
            <person name="Tritt A."/>
            <person name="Yoshinaga Y."/>
            <person name="Zwiers L.-H."/>
            <person name="Turgeon B."/>
            <person name="Goodwin S."/>
            <person name="Spatafora J."/>
            <person name="Crous P."/>
            <person name="Grigoriev I."/>
        </authorList>
    </citation>
    <scope>NUCLEOTIDE SEQUENCE</scope>
    <source>
        <strain evidence="2">CBS 473.64</strain>
    </source>
</reference>
<evidence type="ECO:0000313" key="2">
    <source>
        <dbReference type="EMBL" id="KAF2641046.1"/>
    </source>
</evidence>
<organism evidence="2 3">
    <name type="scientific">Massarina eburnea CBS 473.64</name>
    <dbReference type="NCBI Taxonomy" id="1395130"/>
    <lineage>
        <taxon>Eukaryota</taxon>
        <taxon>Fungi</taxon>
        <taxon>Dikarya</taxon>
        <taxon>Ascomycota</taxon>
        <taxon>Pezizomycotina</taxon>
        <taxon>Dothideomycetes</taxon>
        <taxon>Pleosporomycetidae</taxon>
        <taxon>Pleosporales</taxon>
        <taxon>Massarineae</taxon>
        <taxon>Massarinaceae</taxon>
        <taxon>Massarina</taxon>
    </lineage>
</organism>
<dbReference type="Gene3D" id="1.20.1280.50">
    <property type="match status" value="1"/>
</dbReference>
<keyword evidence="3" id="KW-1185">Reference proteome</keyword>
<dbReference type="InterPro" id="IPR001810">
    <property type="entry name" value="F-box_dom"/>
</dbReference>
<dbReference type="CDD" id="cd09917">
    <property type="entry name" value="F-box_SF"/>
    <property type="match status" value="1"/>
</dbReference>